<evidence type="ECO:0000313" key="5">
    <source>
        <dbReference type="EMBL" id="QAV18590.1"/>
    </source>
</evidence>
<evidence type="ECO:0000256" key="1">
    <source>
        <dbReference type="ARBA" id="ARBA00005801"/>
    </source>
</evidence>
<dbReference type="GO" id="GO:0006465">
    <property type="term" value="P:signal peptide processing"/>
    <property type="evidence" value="ECO:0007669"/>
    <property type="project" value="TreeGrafter"/>
</dbReference>
<dbReference type="Proteomes" id="UP000288943">
    <property type="component" value="Chromosome"/>
</dbReference>
<organism evidence="5 6">
    <name type="scientific">Paenibacillus chitinolyticus</name>
    <dbReference type="NCBI Taxonomy" id="79263"/>
    <lineage>
        <taxon>Bacteria</taxon>
        <taxon>Bacillati</taxon>
        <taxon>Bacillota</taxon>
        <taxon>Bacilli</taxon>
        <taxon>Bacillales</taxon>
        <taxon>Paenibacillaceae</taxon>
        <taxon>Paenibacillus</taxon>
    </lineage>
</organism>
<dbReference type="EMBL" id="JAMDMJ010000023">
    <property type="protein sequence ID" value="MCY9597601.1"/>
    <property type="molecule type" value="Genomic_DNA"/>
</dbReference>
<dbReference type="GeneID" id="95375780"/>
<comment type="similarity">
    <text evidence="1">Belongs to the peptidase A24 family.</text>
</comment>
<feature type="domain" description="Prepilin type IV endopeptidase peptidase" evidence="3">
    <location>
        <begin position="5"/>
        <end position="107"/>
    </location>
</feature>
<reference evidence="5 6" key="1">
    <citation type="submission" date="2018-01" db="EMBL/GenBank/DDBJ databases">
        <title>The whole genome sequencing and assembly of Paenibacillus chitinolyticus KCCM 41400 strain.</title>
        <authorList>
            <person name="Kim J.-Y."/>
            <person name="Park M.-K."/>
            <person name="Lee Y.-J."/>
            <person name="Yi H."/>
            <person name="Bahn Y.-S."/>
            <person name="Kim J.F."/>
            <person name="Lee D.-W."/>
        </authorList>
    </citation>
    <scope>NUCLEOTIDE SEQUENCE [LARGE SCALE GENOMIC DNA]</scope>
    <source>
        <strain evidence="5 6">KCCM 41400</strain>
    </source>
</reference>
<protein>
    <submittedName>
        <fullName evidence="4">A24 family peptidase</fullName>
    </submittedName>
    <submittedName>
        <fullName evidence="5">Prepilin peptidase</fullName>
    </submittedName>
</protein>
<dbReference type="GO" id="GO:0005886">
    <property type="term" value="C:plasma membrane"/>
    <property type="evidence" value="ECO:0007669"/>
    <property type="project" value="TreeGrafter"/>
</dbReference>
<sequence>MEELLLSLLILAAFITDVRKSIIPNVLTAAGAGIGMMYHLLIDGWSGLVFSVAGFMTGFIALFILYAAGALGAGDVKLFGAIGALTGGVYVFTCALYSLLFAGAIGLCLLLARKEGVKRLGRLFGGLALGLFLKDLSFWKSLKQSDQLRFPFMYAVLPGVLAAYWYGSLAF</sequence>
<dbReference type="GO" id="GO:0004190">
    <property type="term" value="F:aspartic-type endopeptidase activity"/>
    <property type="evidence" value="ECO:0007669"/>
    <property type="project" value="InterPro"/>
</dbReference>
<dbReference type="OrthoDB" id="5508079at2"/>
<dbReference type="InterPro" id="IPR050882">
    <property type="entry name" value="Prepilin_peptidase/N-MTase"/>
</dbReference>
<keyword evidence="2" id="KW-0812">Transmembrane</keyword>
<dbReference type="PANTHER" id="PTHR30487">
    <property type="entry name" value="TYPE 4 PREPILIN-LIKE PROTEINS LEADER PEPTIDE-PROCESSING ENZYME"/>
    <property type="match status" value="1"/>
</dbReference>
<reference evidence="4 7" key="2">
    <citation type="submission" date="2022-05" db="EMBL/GenBank/DDBJ databases">
        <title>Genome Sequencing of Bee-Associated Microbes.</title>
        <authorList>
            <person name="Dunlap C."/>
        </authorList>
    </citation>
    <scope>NUCLEOTIDE SEQUENCE [LARGE SCALE GENOMIC DNA]</scope>
    <source>
        <strain evidence="4 7">NRRL B-23120</strain>
    </source>
</reference>
<keyword evidence="2" id="KW-0472">Membrane</keyword>
<dbReference type="AlphaFoldDB" id="A0A410WW84"/>
<gene>
    <name evidence="4" type="ORF">M5X16_17705</name>
    <name evidence="5" type="ORF">PC41400_13255</name>
</gene>
<accession>A0A410WW84</accession>
<dbReference type="KEGG" id="pchi:PC41400_13255"/>
<dbReference type="PANTHER" id="PTHR30487:SF0">
    <property type="entry name" value="PREPILIN LEADER PEPTIDASE_N-METHYLTRANSFERASE-RELATED"/>
    <property type="match status" value="1"/>
</dbReference>
<dbReference type="Proteomes" id="UP001527202">
    <property type="component" value="Unassembled WGS sequence"/>
</dbReference>
<proteinExistence type="inferred from homology"/>
<dbReference type="RefSeq" id="WP_042228064.1">
    <property type="nucleotide sequence ID" value="NZ_CP026520.1"/>
</dbReference>
<dbReference type="Gene3D" id="1.20.120.1220">
    <property type="match status" value="1"/>
</dbReference>
<dbReference type="Pfam" id="PF01478">
    <property type="entry name" value="Peptidase_A24"/>
    <property type="match status" value="1"/>
</dbReference>
<feature type="transmembrane region" description="Helical" evidence="2">
    <location>
        <begin position="150"/>
        <end position="167"/>
    </location>
</feature>
<evidence type="ECO:0000313" key="4">
    <source>
        <dbReference type="EMBL" id="MCY9597601.1"/>
    </source>
</evidence>
<evidence type="ECO:0000313" key="7">
    <source>
        <dbReference type="Proteomes" id="UP001527202"/>
    </source>
</evidence>
<dbReference type="InterPro" id="IPR000045">
    <property type="entry name" value="Prepilin_IV_endopep_pep"/>
</dbReference>
<dbReference type="EMBL" id="CP026520">
    <property type="protein sequence ID" value="QAV18590.1"/>
    <property type="molecule type" value="Genomic_DNA"/>
</dbReference>
<name>A0A410WW84_9BACL</name>
<evidence type="ECO:0000259" key="3">
    <source>
        <dbReference type="Pfam" id="PF01478"/>
    </source>
</evidence>
<keyword evidence="2" id="KW-1133">Transmembrane helix</keyword>
<evidence type="ECO:0000313" key="6">
    <source>
        <dbReference type="Proteomes" id="UP000288943"/>
    </source>
</evidence>
<keyword evidence="7" id="KW-1185">Reference proteome</keyword>
<evidence type="ECO:0000256" key="2">
    <source>
        <dbReference type="SAM" id="Phobius"/>
    </source>
</evidence>
<feature type="transmembrane region" description="Helical" evidence="2">
    <location>
        <begin position="78"/>
        <end position="100"/>
    </location>
</feature>
<feature type="transmembrane region" description="Helical" evidence="2">
    <location>
        <begin position="44"/>
        <end position="66"/>
    </location>
</feature>